<accession>A0A494YX80</accession>
<comment type="caution">
    <text evidence="1">The sequence shown here is derived from an EMBL/GenBank/DDBJ whole genome shotgun (WGS) entry which is preliminary data.</text>
</comment>
<evidence type="ECO:0000313" key="1">
    <source>
        <dbReference type="EMBL" id="RKQ14831.1"/>
    </source>
</evidence>
<proteinExistence type="predicted"/>
<sequence>MSNQPIEYDGEVCLERALKLLVKMDGLCESVIQRILREKNYQELYELLVKSRYNERYDDVASSLYRPFHFDAGSCLSEALICLIELGAMKHEEIIKILDQQSYAGLYNFLEIRIHQYNQYNLKRMAT</sequence>
<dbReference type="OrthoDB" id="9869098at2"/>
<name>A0A494YX80_9BACL</name>
<keyword evidence="2" id="KW-1185">Reference proteome</keyword>
<protein>
    <submittedName>
        <fullName evidence="1">Uncharacterized protein</fullName>
    </submittedName>
</protein>
<reference evidence="1 2" key="1">
    <citation type="journal article" date="2016" name="Antonie Van Leeuwenhoek">
        <title>Lysinibacillus endophyticus sp. nov., an indole-3-acetic acid producing endophytic bacterium isolated from corn root (Zea mays cv. Xinken-5).</title>
        <authorList>
            <person name="Yu J."/>
            <person name="Guan X."/>
            <person name="Liu C."/>
            <person name="Xiang W."/>
            <person name="Yu Z."/>
            <person name="Liu X."/>
            <person name="Wang G."/>
        </authorList>
    </citation>
    <scope>NUCLEOTIDE SEQUENCE [LARGE SCALE GENOMIC DNA]</scope>
    <source>
        <strain evidence="1 2">DSM 100506</strain>
    </source>
</reference>
<dbReference type="Proteomes" id="UP000272238">
    <property type="component" value="Unassembled WGS sequence"/>
</dbReference>
<dbReference type="EMBL" id="RBZN01000038">
    <property type="protein sequence ID" value="RKQ14831.1"/>
    <property type="molecule type" value="Genomic_DNA"/>
</dbReference>
<dbReference type="RefSeq" id="WP_121215300.1">
    <property type="nucleotide sequence ID" value="NZ_JAMYWW010000001.1"/>
</dbReference>
<organism evidence="1 2">
    <name type="scientific">Ureibacillus endophyticus</name>
    <dbReference type="NCBI Taxonomy" id="1978490"/>
    <lineage>
        <taxon>Bacteria</taxon>
        <taxon>Bacillati</taxon>
        <taxon>Bacillota</taxon>
        <taxon>Bacilli</taxon>
        <taxon>Bacillales</taxon>
        <taxon>Caryophanaceae</taxon>
        <taxon>Ureibacillus</taxon>
    </lineage>
</organism>
<dbReference type="AlphaFoldDB" id="A0A494YX80"/>
<gene>
    <name evidence="1" type="ORF">D8M03_13220</name>
</gene>
<evidence type="ECO:0000313" key="2">
    <source>
        <dbReference type="Proteomes" id="UP000272238"/>
    </source>
</evidence>